<dbReference type="OrthoDB" id="3056461at2759"/>
<dbReference type="Proteomes" id="UP000765509">
    <property type="component" value="Unassembled WGS sequence"/>
</dbReference>
<feature type="compositionally biased region" description="Low complexity" evidence="1">
    <location>
        <begin position="99"/>
        <end position="114"/>
    </location>
</feature>
<organism evidence="2 3">
    <name type="scientific">Austropuccinia psidii MF-1</name>
    <dbReference type="NCBI Taxonomy" id="1389203"/>
    <lineage>
        <taxon>Eukaryota</taxon>
        <taxon>Fungi</taxon>
        <taxon>Dikarya</taxon>
        <taxon>Basidiomycota</taxon>
        <taxon>Pucciniomycotina</taxon>
        <taxon>Pucciniomycetes</taxon>
        <taxon>Pucciniales</taxon>
        <taxon>Sphaerophragmiaceae</taxon>
        <taxon>Austropuccinia</taxon>
    </lineage>
</organism>
<name>A0A9Q3BDX0_9BASI</name>
<protein>
    <submittedName>
        <fullName evidence="2">Uncharacterized protein</fullName>
    </submittedName>
</protein>
<sequence length="208" mass="22887">MEPIQSNHNSKPTMKLTTTPDVSNVLASLIQLQQSLSSLIRNLKDDIDRMKVSSVSQKSKVKFNTKQKISPKKSTKRKNSQPSISEPPPSTSSPLLGNSIAAPISSTKTTTKSPVKGNPLQMQTADFPAYFKGVKEALSVHIKVLWGVVEQNTIPTEPAEETLAQSYRKFSSEGDIEKILKDLSAPSLIYEKEILTLACEKLEKHKLG</sequence>
<feature type="compositionally biased region" description="Basic residues" evidence="1">
    <location>
        <begin position="59"/>
        <end position="79"/>
    </location>
</feature>
<gene>
    <name evidence="2" type="ORF">O181_003192</name>
</gene>
<dbReference type="AlphaFoldDB" id="A0A9Q3BDX0"/>
<evidence type="ECO:0000256" key="1">
    <source>
        <dbReference type="SAM" id="MobiDB-lite"/>
    </source>
</evidence>
<keyword evidence="3" id="KW-1185">Reference proteome</keyword>
<evidence type="ECO:0000313" key="3">
    <source>
        <dbReference type="Proteomes" id="UP000765509"/>
    </source>
</evidence>
<proteinExistence type="predicted"/>
<dbReference type="EMBL" id="AVOT02000564">
    <property type="protein sequence ID" value="MBW0463477.1"/>
    <property type="molecule type" value="Genomic_DNA"/>
</dbReference>
<accession>A0A9Q3BDX0</accession>
<reference evidence="2" key="1">
    <citation type="submission" date="2021-03" db="EMBL/GenBank/DDBJ databases">
        <title>Draft genome sequence of rust myrtle Austropuccinia psidii MF-1, a brazilian biotype.</title>
        <authorList>
            <person name="Quecine M.C."/>
            <person name="Pachon D.M.R."/>
            <person name="Bonatelli M.L."/>
            <person name="Correr F.H."/>
            <person name="Franceschini L.M."/>
            <person name="Leite T.F."/>
            <person name="Margarido G.R.A."/>
            <person name="Almeida C.A."/>
            <person name="Ferrarezi J.A."/>
            <person name="Labate C.A."/>
        </authorList>
    </citation>
    <scope>NUCLEOTIDE SEQUENCE</scope>
    <source>
        <strain evidence="2">MF-1</strain>
    </source>
</reference>
<evidence type="ECO:0000313" key="2">
    <source>
        <dbReference type="EMBL" id="MBW0463477.1"/>
    </source>
</evidence>
<comment type="caution">
    <text evidence="2">The sequence shown here is derived from an EMBL/GenBank/DDBJ whole genome shotgun (WGS) entry which is preliminary data.</text>
</comment>
<feature type="region of interest" description="Disordered" evidence="1">
    <location>
        <begin position="54"/>
        <end position="119"/>
    </location>
</feature>